<dbReference type="KEGG" id="span:AWL63_19855"/>
<dbReference type="EMBL" id="CP014168">
    <property type="protein sequence ID" value="AOH85874.1"/>
    <property type="molecule type" value="Genomic_DNA"/>
</dbReference>
<gene>
    <name evidence="5" type="ORF">AWL63_19855</name>
</gene>
<dbReference type="PANTHER" id="PTHR43477:SF4">
    <property type="entry name" value="DEHYDROGENASE_REDUCTASE SDR FAMILY MEMBER 6"/>
    <property type="match status" value="1"/>
</dbReference>
<dbReference type="GO" id="GO:0016491">
    <property type="term" value="F:oxidoreductase activity"/>
    <property type="evidence" value="ECO:0007669"/>
    <property type="project" value="UniProtKB-KW"/>
</dbReference>
<dbReference type="NCBIfam" id="NF004779">
    <property type="entry name" value="PRK06125.1"/>
    <property type="match status" value="1"/>
</dbReference>
<dbReference type="PRINTS" id="PR00080">
    <property type="entry name" value="SDRFAMILY"/>
</dbReference>
<dbReference type="AlphaFoldDB" id="A0A1B3ZEM9"/>
<dbReference type="InterPro" id="IPR051122">
    <property type="entry name" value="SDR_DHRS6-like"/>
</dbReference>
<dbReference type="SUPFAM" id="SSF51735">
    <property type="entry name" value="NAD(P)-binding Rossmann-fold domains"/>
    <property type="match status" value="1"/>
</dbReference>
<evidence type="ECO:0000259" key="4">
    <source>
        <dbReference type="SMART" id="SM00822"/>
    </source>
</evidence>
<evidence type="ECO:0000313" key="6">
    <source>
        <dbReference type="Proteomes" id="UP000094256"/>
    </source>
</evidence>
<proteinExistence type="inferred from homology"/>
<dbReference type="InterPro" id="IPR036291">
    <property type="entry name" value="NAD(P)-bd_dom_sf"/>
</dbReference>
<comment type="similarity">
    <text evidence="1">Belongs to the short-chain dehydrogenases/reductases (SDR) family.</text>
</comment>
<keyword evidence="3" id="KW-0520">NAD</keyword>
<keyword evidence="2" id="KW-0560">Oxidoreductase</keyword>
<dbReference type="SMART" id="SM00822">
    <property type="entry name" value="PKS_KR"/>
    <property type="match status" value="1"/>
</dbReference>
<organism evidence="5 6">
    <name type="scientific">Sphingomonas panacis</name>
    <dbReference type="NCBI Taxonomy" id="1560345"/>
    <lineage>
        <taxon>Bacteria</taxon>
        <taxon>Pseudomonadati</taxon>
        <taxon>Pseudomonadota</taxon>
        <taxon>Alphaproteobacteria</taxon>
        <taxon>Sphingomonadales</taxon>
        <taxon>Sphingomonadaceae</taxon>
        <taxon>Sphingomonas</taxon>
    </lineage>
</organism>
<protein>
    <recommendedName>
        <fullName evidence="4">Ketoreductase domain-containing protein</fullName>
    </recommendedName>
</protein>
<evidence type="ECO:0000256" key="1">
    <source>
        <dbReference type="ARBA" id="ARBA00006484"/>
    </source>
</evidence>
<dbReference type="Gene3D" id="3.40.50.720">
    <property type="entry name" value="NAD(P)-binding Rossmann-like Domain"/>
    <property type="match status" value="1"/>
</dbReference>
<dbReference type="PRINTS" id="PR00081">
    <property type="entry name" value="GDHRDH"/>
</dbReference>
<dbReference type="FunFam" id="3.40.50.720:FF:000084">
    <property type="entry name" value="Short-chain dehydrogenase reductase"/>
    <property type="match status" value="1"/>
</dbReference>
<dbReference type="PANTHER" id="PTHR43477">
    <property type="entry name" value="DIHYDROANTICAPSIN 7-DEHYDROGENASE"/>
    <property type="match status" value="1"/>
</dbReference>
<sequence>MDLQLAGKRVLVTGGSKGIGLAVAVVMAREGCDVVIAARDQDALDQAAGSIRKSGATVTTLAGDMTDERDVRRIVEQCGPLDILVNNAGAIPPGALTDLTMARWRAAWDLKVFGYIALTQSLYPSLCERSGVVVNVIGVAGERFPPEYIAGSSGNAALMGFTRALARGAHRDGVRVVGINPGPVLTERLALMLKARAGAELGDADRWRELAATMPFGRFAEPDEIADAVAFLASPRSAYTSGVILAIDGGAQ</sequence>
<dbReference type="Proteomes" id="UP000094256">
    <property type="component" value="Chromosome"/>
</dbReference>
<reference evidence="5 6" key="1">
    <citation type="submission" date="2016-01" db="EMBL/GenBank/DDBJ databases">
        <title>Complete genome and mega plasmid sequence of Sphingomonas panacis DCY99 elicits systemic resistance in rice to Xanthomonas oryzae.</title>
        <authorList>
            <person name="Kim Y.J."/>
            <person name="Yang D.C."/>
            <person name="Sing P."/>
        </authorList>
    </citation>
    <scope>NUCLEOTIDE SEQUENCE [LARGE SCALE GENOMIC DNA]</scope>
    <source>
        <strain evidence="5 6">DCY99</strain>
    </source>
</reference>
<evidence type="ECO:0000256" key="2">
    <source>
        <dbReference type="ARBA" id="ARBA00023002"/>
    </source>
</evidence>
<evidence type="ECO:0000256" key="3">
    <source>
        <dbReference type="ARBA" id="ARBA00023027"/>
    </source>
</evidence>
<evidence type="ECO:0000313" key="5">
    <source>
        <dbReference type="EMBL" id="AOH85874.1"/>
    </source>
</evidence>
<keyword evidence="6" id="KW-1185">Reference proteome</keyword>
<dbReference type="Pfam" id="PF13561">
    <property type="entry name" value="adh_short_C2"/>
    <property type="match status" value="1"/>
</dbReference>
<feature type="domain" description="Ketoreductase" evidence="4">
    <location>
        <begin position="8"/>
        <end position="210"/>
    </location>
</feature>
<name>A0A1B3ZEM9_9SPHN</name>
<dbReference type="STRING" id="1560345.AWL63_19855"/>
<dbReference type="InterPro" id="IPR002347">
    <property type="entry name" value="SDR_fam"/>
</dbReference>
<dbReference type="OrthoDB" id="8959163at2"/>
<dbReference type="RefSeq" id="WP_069206401.1">
    <property type="nucleotide sequence ID" value="NZ_CP014168.1"/>
</dbReference>
<accession>A0A1B3ZEM9</accession>
<dbReference type="InterPro" id="IPR057326">
    <property type="entry name" value="KR_dom"/>
</dbReference>